<keyword evidence="2" id="KW-1185">Reference proteome</keyword>
<sequence length="287" mass="32776">MNQAIMALNAGYRSQAEDTNIEADVYLFNRLRSLSLKQRIEQTVAHNRGVKKLCLAGIKSRYPNAPLEEICLYFARAVLAEKFPSDFQPTVINEKMWIQDSITLAQELHQLLESVNIPYYVSRGVASTIHGEPRSTRDLDLVIEIQQDQIDILVRTLEAASFYCPQGAVEDLKSGRNQVLNITHTETIANADIYVMDRSSFAVSQMLRKKLIDIDDTRFWIASPEDTILQKLLWGSKSKSQKQWRDVLGILKLQSTNLDYDYLMEWARRLALVDFLTQAMTEAGIES</sequence>
<dbReference type="Gene3D" id="3.30.460.40">
    <property type="match status" value="1"/>
</dbReference>
<protein>
    <submittedName>
        <fullName evidence="1">Uncharacterized protein</fullName>
    </submittedName>
</protein>
<gene>
    <name evidence="1" type="ORF">ICL16_43675</name>
</gene>
<dbReference type="EMBL" id="JACXAE010000134">
    <property type="protein sequence ID" value="MBD2778766.1"/>
    <property type="molecule type" value="Genomic_DNA"/>
</dbReference>
<comment type="caution">
    <text evidence="1">The sequence shown here is derived from an EMBL/GenBank/DDBJ whole genome shotgun (WGS) entry which is preliminary data.</text>
</comment>
<organism evidence="1 2">
    <name type="scientific">Iningainema tapete BLCC-T55</name>
    <dbReference type="NCBI Taxonomy" id="2748662"/>
    <lineage>
        <taxon>Bacteria</taxon>
        <taxon>Bacillati</taxon>
        <taxon>Cyanobacteriota</taxon>
        <taxon>Cyanophyceae</taxon>
        <taxon>Nostocales</taxon>
        <taxon>Scytonemataceae</taxon>
        <taxon>Iningainema tapete</taxon>
    </lineage>
</organism>
<evidence type="ECO:0000313" key="2">
    <source>
        <dbReference type="Proteomes" id="UP000629098"/>
    </source>
</evidence>
<dbReference type="InterPro" id="IPR043519">
    <property type="entry name" value="NT_sf"/>
</dbReference>
<dbReference type="RefSeq" id="WP_190838840.1">
    <property type="nucleotide sequence ID" value="NZ_CAWPPI010000134.1"/>
</dbReference>
<proteinExistence type="predicted"/>
<accession>A0A8J6XT86</accession>
<dbReference type="AlphaFoldDB" id="A0A8J6XT86"/>
<dbReference type="Proteomes" id="UP000629098">
    <property type="component" value="Unassembled WGS sequence"/>
</dbReference>
<name>A0A8J6XT86_9CYAN</name>
<dbReference type="SUPFAM" id="SSF81301">
    <property type="entry name" value="Nucleotidyltransferase"/>
    <property type="match status" value="1"/>
</dbReference>
<evidence type="ECO:0000313" key="1">
    <source>
        <dbReference type="EMBL" id="MBD2778766.1"/>
    </source>
</evidence>
<reference evidence="1" key="1">
    <citation type="submission" date="2020-09" db="EMBL/GenBank/DDBJ databases">
        <title>Iningainema tapete sp. nov. (Scytonemataceae, Cyanobacteria) from greenhouses in central Florida (USA) produces two types of nodularin with biosynthetic potential for microcystin-LR and anabaenopeptins.</title>
        <authorList>
            <person name="Berthold D.E."/>
            <person name="Lefler F.W."/>
            <person name="Huang I.-S."/>
            <person name="Abdulla H."/>
            <person name="Zimba P.V."/>
            <person name="Laughinghouse H.D. IV."/>
        </authorList>
    </citation>
    <scope>NUCLEOTIDE SEQUENCE</scope>
    <source>
        <strain evidence="1">BLCCT55</strain>
    </source>
</reference>